<dbReference type="Proteomes" id="UP000044071">
    <property type="component" value="Unassembled WGS sequence"/>
</dbReference>
<dbReference type="SUPFAM" id="SSF160544">
    <property type="entry name" value="EscU C-terminal domain-like"/>
    <property type="match status" value="1"/>
</dbReference>
<dbReference type="MEROPS" id="N06.A01"/>
<evidence type="ECO:0000256" key="1">
    <source>
        <dbReference type="ARBA" id="ARBA00010690"/>
    </source>
</evidence>
<comment type="similarity">
    <text evidence="1">Belongs to the type III secretion exporter family.</text>
</comment>
<protein>
    <recommendedName>
        <fullName evidence="2">Flagellar biosynthetic protein FlhB</fullName>
    </recommendedName>
</protein>
<keyword evidence="3" id="KW-0813">Transport</keyword>
<feature type="transmembrane region" description="Helical" evidence="5">
    <location>
        <begin position="145"/>
        <end position="163"/>
    </location>
</feature>
<dbReference type="eggNOG" id="COG1377">
    <property type="taxonomic scope" value="Bacteria"/>
</dbReference>
<evidence type="ECO:0000256" key="5">
    <source>
        <dbReference type="SAM" id="Phobius"/>
    </source>
</evidence>
<dbReference type="RefSeq" id="WP_052403160.1">
    <property type="nucleotide sequence ID" value="NZ_CCVW01000001.1"/>
</dbReference>
<evidence type="ECO:0000256" key="3">
    <source>
        <dbReference type="ARBA" id="ARBA00023225"/>
    </source>
</evidence>
<name>A0A078KRL9_9GAMM</name>
<keyword evidence="6" id="KW-0969">Cilium</keyword>
<comment type="function">
    <text evidence="4">Required for formation of the rod structure in the basal body of the flagellar apparatus. Together with FliI and FliH, may constitute the export apparatus of flagellin.</text>
</comment>
<feature type="transmembrane region" description="Helical" evidence="5">
    <location>
        <begin position="86"/>
        <end position="113"/>
    </location>
</feature>
<dbReference type="PRINTS" id="PR00950">
    <property type="entry name" value="TYPE3IMSPROT"/>
</dbReference>
<sequence>MSDKTEKATPYKLQKAKEKGQVNKSNELITSFFLILMIIASAALWPSLGQLKALLTQLLSLATRFSLSTDALIKLQHLILTSLLNLWLPFALAAVLSLILATLSQTGFIWTMVPLKPDLKRLNPIQGLKRLFSAKMLVDTGKSSLKLVLAFSLIIISLHHNLATLLKFMVLSPVEHPVLIRSLLFKTLLQLLALLFALALVDKLYVGWKYKKDNRMTKQEVKDEYRQREGDPKIKAKIRQLQQQMRQKNAALEQVKTADVVVTNPTRLAIALKYEPGSMPAPKVVCKAQGEFAAQVRALAQRHKVPLIENKAFARALFATIDLNQWISQEHFPTAALIFREIYRQRELA</sequence>
<dbReference type="PANTHER" id="PTHR30531">
    <property type="entry name" value="FLAGELLAR BIOSYNTHETIC PROTEIN FLHB"/>
    <property type="match status" value="1"/>
</dbReference>
<keyword evidence="3" id="KW-1006">Bacterial flagellum protein export</keyword>
<keyword evidence="6" id="KW-0282">Flagellum</keyword>
<evidence type="ECO:0000256" key="4">
    <source>
        <dbReference type="ARBA" id="ARBA00025078"/>
    </source>
</evidence>
<keyword evidence="5" id="KW-0812">Transmembrane</keyword>
<feature type="transmembrane region" description="Helical" evidence="5">
    <location>
        <begin position="28"/>
        <end position="48"/>
    </location>
</feature>
<evidence type="ECO:0000256" key="2">
    <source>
        <dbReference type="ARBA" id="ARBA00021622"/>
    </source>
</evidence>
<feature type="transmembrane region" description="Helical" evidence="5">
    <location>
        <begin position="183"/>
        <end position="206"/>
    </location>
</feature>
<dbReference type="Pfam" id="PF01312">
    <property type="entry name" value="Bac_export_2"/>
    <property type="match status" value="1"/>
</dbReference>
<keyword evidence="6" id="KW-0966">Cell projection</keyword>
<organism evidence="6 7">
    <name type="scientific">Legionella massiliensis</name>
    <dbReference type="NCBI Taxonomy" id="1034943"/>
    <lineage>
        <taxon>Bacteria</taxon>
        <taxon>Pseudomonadati</taxon>
        <taxon>Pseudomonadota</taxon>
        <taxon>Gammaproteobacteria</taxon>
        <taxon>Legionellales</taxon>
        <taxon>Legionellaceae</taxon>
        <taxon>Legionella</taxon>
    </lineage>
</organism>
<evidence type="ECO:0000313" key="6">
    <source>
        <dbReference type="EMBL" id="CDZ77070.1"/>
    </source>
</evidence>
<evidence type="ECO:0000313" key="7">
    <source>
        <dbReference type="Proteomes" id="UP000044071"/>
    </source>
</evidence>
<dbReference type="GO" id="GO:0009306">
    <property type="term" value="P:protein secretion"/>
    <property type="evidence" value="ECO:0007669"/>
    <property type="project" value="InterPro"/>
</dbReference>
<keyword evidence="5" id="KW-0472">Membrane</keyword>
<accession>A0A078KRL9</accession>
<dbReference type="OrthoDB" id="9807950at2"/>
<dbReference type="GO" id="GO:0005886">
    <property type="term" value="C:plasma membrane"/>
    <property type="evidence" value="ECO:0007669"/>
    <property type="project" value="TreeGrafter"/>
</dbReference>
<keyword evidence="3" id="KW-0653">Protein transport</keyword>
<dbReference type="AlphaFoldDB" id="A0A078KRL9"/>
<proteinExistence type="inferred from homology"/>
<dbReference type="InterPro" id="IPR029025">
    <property type="entry name" value="T3SS_substrate_exporter_C"/>
</dbReference>
<keyword evidence="7" id="KW-1185">Reference proteome</keyword>
<dbReference type="InterPro" id="IPR006135">
    <property type="entry name" value="T3SS_substrate_exporter"/>
</dbReference>
<keyword evidence="5" id="KW-1133">Transmembrane helix</keyword>
<gene>
    <name evidence="6" type="primary">flhB_2</name>
    <name evidence="6" type="ORF">BN59_01349</name>
</gene>
<reference evidence="6 7" key="1">
    <citation type="submission" date="2014-06" db="EMBL/GenBank/DDBJ databases">
        <authorList>
            <person name="Urmite Genomes Urmite Genomes"/>
        </authorList>
    </citation>
    <scope>NUCLEOTIDE SEQUENCE [LARGE SCALE GENOMIC DNA]</scope>
</reference>
<dbReference type="Gene3D" id="3.40.1690.10">
    <property type="entry name" value="secretion proteins EscU"/>
    <property type="match status" value="1"/>
</dbReference>
<dbReference type="PANTHER" id="PTHR30531:SF12">
    <property type="entry name" value="FLAGELLAR BIOSYNTHETIC PROTEIN FLHB"/>
    <property type="match status" value="1"/>
</dbReference>
<dbReference type="STRING" id="1034943.BN59_01349"/>
<dbReference type="EMBL" id="CCSB01000001">
    <property type="protein sequence ID" value="CDZ77070.1"/>
    <property type="molecule type" value="Genomic_DNA"/>
</dbReference>